<keyword evidence="2" id="KW-1185">Reference proteome</keyword>
<dbReference type="RefSeq" id="XP_019863848.1">
    <property type="nucleotide sequence ID" value="XM_020008289.1"/>
</dbReference>
<dbReference type="Gene3D" id="2.60.40.2030">
    <property type="match status" value="1"/>
</dbReference>
<accession>A0AAN0K3W7</accession>
<organism evidence="1 2">
    <name type="scientific">Amphimedon queenslandica</name>
    <name type="common">Sponge</name>
    <dbReference type="NCBI Taxonomy" id="400682"/>
    <lineage>
        <taxon>Eukaryota</taxon>
        <taxon>Metazoa</taxon>
        <taxon>Porifera</taxon>
        <taxon>Demospongiae</taxon>
        <taxon>Heteroscleromorpha</taxon>
        <taxon>Haplosclerida</taxon>
        <taxon>Niphatidae</taxon>
        <taxon>Amphimedon</taxon>
    </lineage>
</organism>
<dbReference type="SUPFAM" id="SSF141072">
    <property type="entry name" value="CalX-like"/>
    <property type="match status" value="1"/>
</dbReference>
<sequence length="240" mass="24982">MDPITSTITITSQLLVSVLNDSMISVAEGAAVKICLMLNGVGGVIGVNVSYSICGNTSDYSGLAPSGNIGFTTDVSCITLTITNDSIIGNNRSINIQFGSVTGATLSPNNNTIEINIMDNTDVSVSINSSVTVYDNSSSVELCATLSNDNITFDGDSPTLSATTEGNATSDVDYSLVSMDVIPNVPGCGSVSILNNGTVRGDRLLTINWTLMSLPQISGDRISLDTELTDINIIDTDCKC</sequence>
<reference evidence="2" key="1">
    <citation type="journal article" date="2010" name="Nature">
        <title>The Amphimedon queenslandica genome and the evolution of animal complexity.</title>
        <authorList>
            <person name="Srivastava M."/>
            <person name="Simakov O."/>
            <person name="Chapman J."/>
            <person name="Fahey B."/>
            <person name="Gauthier M.E."/>
            <person name="Mitros T."/>
            <person name="Richards G.S."/>
            <person name="Conaco C."/>
            <person name="Dacre M."/>
            <person name="Hellsten U."/>
            <person name="Larroux C."/>
            <person name="Putnam N.H."/>
            <person name="Stanke M."/>
            <person name="Adamska M."/>
            <person name="Darling A."/>
            <person name="Degnan S.M."/>
            <person name="Oakley T.H."/>
            <person name="Plachetzki D.C."/>
            <person name="Zhai Y."/>
            <person name="Adamski M."/>
            <person name="Calcino A."/>
            <person name="Cummins S.F."/>
            <person name="Goodstein D.M."/>
            <person name="Harris C."/>
            <person name="Jackson D.J."/>
            <person name="Leys S.P."/>
            <person name="Shu S."/>
            <person name="Woodcroft B.J."/>
            <person name="Vervoort M."/>
            <person name="Kosik K.S."/>
            <person name="Manning G."/>
            <person name="Degnan B.M."/>
            <person name="Rokhsar D.S."/>
        </authorList>
    </citation>
    <scope>NUCLEOTIDE SEQUENCE [LARGE SCALE GENOMIC DNA]</scope>
</reference>
<evidence type="ECO:0000313" key="2">
    <source>
        <dbReference type="Proteomes" id="UP000007879"/>
    </source>
</evidence>
<dbReference type="AlphaFoldDB" id="A0AAN0K3W7"/>
<reference evidence="1" key="2">
    <citation type="submission" date="2024-06" db="UniProtKB">
        <authorList>
            <consortium name="EnsemblMetazoa"/>
        </authorList>
    </citation>
    <scope>IDENTIFICATION</scope>
</reference>
<dbReference type="EnsemblMetazoa" id="XM_020008289.1">
    <property type="protein sequence ID" value="XP_019863848.1"/>
    <property type="gene ID" value="LOC109593018"/>
</dbReference>
<name>A0AAN0K3W7_AMPQE</name>
<dbReference type="GeneID" id="109593018"/>
<protein>
    <submittedName>
        <fullName evidence="1">Uncharacterized protein</fullName>
    </submittedName>
</protein>
<dbReference type="Proteomes" id="UP000007879">
    <property type="component" value="Unassembled WGS sequence"/>
</dbReference>
<dbReference type="InterPro" id="IPR038081">
    <property type="entry name" value="CalX-like_sf"/>
</dbReference>
<proteinExistence type="predicted"/>
<dbReference type="KEGG" id="aqu:109593018"/>
<evidence type="ECO:0000313" key="1">
    <source>
        <dbReference type="EnsemblMetazoa" id="XP_019863848.1"/>
    </source>
</evidence>